<organism evidence="1 2">
    <name type="scientific">Anoxybacter fermentans</name>
    <dbReference type="NCBI Taxonomy" id="1323375"/>
    <lineage>
        <taxon>Bacteria</taxon>
        <taxon>Bacillati</taxon>
        <taxon>Bacillota</taxon>
        <taxon>Clostridia</taxon>
        <taxon>Halanaerobiales</taxon>
        <taxon>Anoxybacter</taxon>
    </lineage>
</organism>
<dbReference type="AlphaFoldDB" id="A0A3S9SXB9"/>
<dbReference type="SFLD" id="SFLDG01129">
    <property type="entry name" value="C1.5:_HAD__Beta-PGM__Phosphata"/>
    <property type="match status" value="1"/>
</dbReference>
<dbReference type="InterPro" id="IPR023198">
    <property type="entry name" value="PGP-like_dom2"/>
</dbReference>
<dbReference type="InterPro" id="IPR006439">
    <property type="entry name" value="HAD-SF_hydro_IA"/>
</dbReference>
<dbReference type="Gene3D" id="1.10.150.240">
    <property type="entry name" value="Putative phosphatase, domain 2"/>
    <property type="match status" value="1"/>
</dbReference>
<dbReference type="InterPro" id="IPR036412">
    <property type="entry name" value="HAD-like_sf"/>
</dbReference>
<gene>
    <name evidence="1" type="ORF">BBF96_05295</name>
</gene>
<evidence type="ECO:0008006" key="3">
    <source>
        <dbReference type="Google" id="ProtNLM"/>
    </source>
</evidence>
<dbReference type="GO" id="GO:0006281">
    <property type="term" value="P:DNA repair"/>
    <property type="evidence" value="ECO:0007669"/>
    <property type="project" value="TreeGrafter"/>
</dbReference>
<dbReference type="RefSeq" id="WP_127016191.1">
    <property type="nucleotide sequence ID" value="NZ_CP016379.1"/>
</dbReference>
<proteinExistence type="predicted"/>
<dbReference type="Gene3D" id="3.40.50.1000">
    <property type="entry name" value="HAD superfamily/HAD-like"/>
    <property type="match status" value="1"/>
</dbReference>
<evidence type="ECO:0000313" key="2">
    <source>
        <dbReference type="Proteomes" id="UP000267250"/>
    </source>
</evidence>
<dbReference type="GO" id="GO:0008967">
    <property type="term" value="F:phosphoglycolate phosphatase activity"/>
    <property type="evidence" value="ECO:0007669"/>
    <property type="project" value="TreeGrafter"/>
</dbReference>
<dbReference type="EMBL" id="CP016379">
    <property type="protein sequence ID" value="AZR72854.1"/>
    <property type="molecule type" value="Genomic_DNA"/>
</dbReference>
<dbReference type="PANTHER" id="PTHR43434">
    <property type="entry name" value="PHOSPHOGLYCOLATE PHOSPHATASE"/>
    <property type="match status" value="1"/>
</dbReference>
<dbReference type="InterPro" id="IPR023214">
    <property type="entry name" value="HAD_sf"/>
</dbReference>
<keyword evidence="2" id="KW-1185">Reference proteome</keyword>
<dbReference type="InterPro" id="IPR050155">
    <property type="entry name" value="HAD-like_hydrolase_sf"/>
</dbReference>
<dbReference type="PANTHER" id="PTHR43434:SF1">
    <property type="entry name" value="PHOSPHOGLYCOLATE PHOSPHATASE"/>
    <property type="match status" value="1"/>
</dbReference>
<evidence type="ECO:0000313" key="1">
    <source>
        <dbReference type="EMBL" id="AZR72854.1"/>
    </source>
</evidence>
<reference evidence="1 2" key="1">
    <citation type="submission" date="2016-07" db="EMBL/GenBank/DDBJ databases">
        <title>Genome and transcriptome analysis of iron-reducing fermentative bacteria Anoxybacter fermentans.</title>
        <authorList>
            <person name="Zeng X."/>
            <person name="Shao Z."/>
        </authorList>
    </citation>
    <scope>NUCLEOTIDE SEQUENCE [LARGE SCALE GENOMIC DNA]</scope>
    <source>
        <strain evidence="1 2">DY22613</strain>
    </source>
</reference>
<accession>A0A3S9SXB9</accession>
<name>A0A3S9SXB9_9FIRM</name>
<dbReference type="GO" id="GO:0005829">
    <property type="term" value="C:cytosol"/>
    <property type="evidence" value="ECO:0007669"/>
    <property type="project" value="TreeGrafter"/>
</dbReference>
<protein>
    <recommendedName>
        <fullName evidence="3">Haloacid dehalogenase</fullName>
    </recommendedName>
</protein>
<dbReference type="SFLD" id="SFLDS00003">
    <property type="entry name" value="Haloacid_Dehalogenase"/>
    <property type="match status" value="1"/>
</dbReference>
<dbReference type="OrthoDB" id="9792518at2"/>
<dbReference type="PRINTS" id="PR00413">
    <property type="entry name" value="HADHALOGNASE"/>
</dbReference>
<dbReference type="KEGG" id="aft:BBF96_05295"/>
<dbReference type="Pfam" id="PF00702">
    <property type="entry name" value="Hydrolase"/>
    <property type="match status" value="1"/>
</dbReference>
<dbReference type="SUPFAM" id="SSF56784">
    <property type="entry name" value="HAD-like"/>
    <property type="match status" value="1"/>
</dbReference>
<dbReference type="NCBIfam" id="TIGR01549">
    <property type="entry name" value="HAD-SF-IA-v1"/>
    <property type="match status" value="1"/>
</dbReference>
<dbReference type="Proteomes" id="UP000267250">
    <property type="component" value="Chromosome"/>
</dbReference>
<sequence length="219" mass="24614">MQKKSIKTIIFDLDGTLFQTEELAIPAFYDTISRLRNEGLYESEIPEKETLLSMFGKTNDQIWAELLPGASSHVIEKADEYMLHYEMLRLKRGEGNPYPGVVETLKVLKKEGYRLCIASNGSEIYVTGVAEYYFPGLFAAVYSAGGYQTNSKVELVRLIVERFNDGPMAMVGDRSSDIEAGKKNGLLTIGCKYGFGREEELAGADYVINNFTQIRELFL</sequence>